<evidence type="ECO:0000313" key="2">
    <source>
        <dbReference type="EMBL" id="ATZ54402.1"/>
    </source>
</evidence>
<dbReference type="RefSeq" id="XP_001557477.1">
    <property type="nucleotide sequence ID" value="XM_001557427.2"/>
</dbReference>
<proteinExistence type="predicted"/>
<dbReference type="InterPro" id="IPR002575">
    <property type="entry name" value="Aminoglycoside_PTrfase"/>
</dbReference>
<organism evidence="2 3">
    <name type="scientific">Botryotinia fuckeliana (strain B05.10)</name>
    <name type="common">Noble rot fungus</name>
    <name type="synonym">Botrytis cinerea</name>
    <dbReference type="NCBI Taxonomy" id="332648"/>
    <lineage>
        <taxon>Eukaryota</taxon>
        <taxon>Fungi</taxon>
        <taxon>Dikarya</taxon>
        <taxon>Ascomycota</taxon>
        <taxon>Pezizomycotina</taxon>
        <taxon>Leotiomycetes</taxon>
        <taxon>Helotiales</taxon>
        <taxon>Sclerotiniaceae</taxon>
        <taxon>Botrytis</taxon>
    </lineage>
</organism>
<dbReference type="OrthoDB" id="5598852at2759"/>
<dbReference type="GeneID" id="5438071"/>
<feature type="domain" description="Aminoglycoside phosphotransferase" evidence="1">
    <location>
        <begin position="80"/>
        <end position="229"/>
    </location>
</feature>
<dbReference type="Proteomes" id="UP000001798">
    <property type="component" value="Chromosome 10"/>
</dbReference>
<name>A0A384JV51_BOTFB</name>
<dbReference type="EMBL" id="CP009814">
    <property type="protein sequence ID" value="ATZ54402.1"/>
    <property type="molecule type" value="Genomic_DNA"/>
</dbReference>
<reference evidence="2 3" key="1">
    <citation type="journal article" date="2011" name="PLoS Genet.">
        <title>Genomic analysis of the necrotrophic fungal pathogens Sclerotinia sclerotiorum and Botrytis cinerea.</title>
        <authorList>
            <person name="Amselem J."/>
            <person name="Cuomo C.A."/>
            <person name="van Kan J.A."/>
            <person name="Viaud M."/>
            <person name="Benito E.P."/>
            <person name="Couloux A."/>
            <person name="Coutinho P.M."/>
            <person name="de Vries R.P."/>
            <person name="Dyer P.S."/>
            <person name="Fillinger S."/>
            <person name="Fournier E."/>
            <person name="Gout L."/>
            <person name="Hahn M."/>
            <person name="Kohn L."/>
            <person name="Lapalu N."/>
            <person name="Plummer K.M."/>
            <person name="Pradier J.M."/>
            <person name="Quevillon E."/>
            <person name="Sharon A."/>
            <person name="Simon A."/>
            <person name="ten Have A."/>
            <person name="Tudzynski B."/>
            <person name="Tudzynski P."/>
            <person name="Wincker P."/>
            <person name="Andrew M."/>
            <person name="Anthouard V."/>
            <person name="Beever R.E."/>
            <person name="Beffa R."/>
            <person name="Benoit I."/>
            <person name="Bouzid O."/>
            <person name="Brault B."/>
            <person name="Chen Z."/>
            <person name="Choquer M."/>
            <person name="Collemare J."/>
            <person name="Cotton P."/>
            <person name="Danchin E.G."/>
            <person name="Da Silva C."/>
            <person name="Gautier A."/>
            <person name="Giraud C."/>
            <person name="Giraud T."/>
            <person name="Gonzalez C."/>
            <person name="Grossetete S."/>
            <person name="Guldener U."/>
            <person name="Henrissat B."/>
            <person name="Howlett B.J."/>
            <person name="Kodira C."/>
            <person name="Kretschmer M."/>
            <person name="Lappartient A."/>
            <person name="Leroch M."/>
            <person name="Levis C."/>
            <person name="Mauceli E."/>
            <person name="Neuveglise C."/>
            <person name="Oeser B."/>
            <person name="Pearson M."/>
            <person name="Poulain J."/>
            <person name="Poussereau N."/>
            <person name="Quesneville H."/>
            <person name="Rascle C."/>
            <person name="Schumacher J."/>
            <person name="Segurens B."/>
            <person name="Sexton A."/>
            <person name="Silva E."/>
            <person name="Sirven C."/>
            <person name="Soanes D.M."/>
            <person name="Talbot N.J."/>
            <person name="Templeton M."/>
            <person name="Yandava C."/>
            <person name="Yarden O."/>
            <person name="Zeng Q."/>
            <person name="Rollins J.A."/>
            <person name="Lebrun M.H."/>
            <person name="Dickman M."/>
        </authorList>
    </citation>
    <scope>NUCLEOTIDE SEQUENCE [LARGE SCALE GENOMIC DNA]</scope>
    <source>
        <strain evidence="2 3">B05.10</strain>
    </source>
</reference>
<dbReference type="AlphaFoldDB" id="A0A384JV51"/>
<dbReference type="OMA" id="LWHGIAF"/>
<dbReference type="VEuPathDB" id="FungiDB:Bcin10g04080"/>
<sequence>MSVKQATDLPTPVGDFYMRNGLSQGDQLICYEFVKNAFPGKNIEEPACQGYCSLTFLVGDDIVVQFRPVKYRLNLMTTHAAREVYGMFCPRIAYVTSLPKSGLLVYSMNRLPGVSYKDFRASNTSLAISTETRAVLCKDFAAFLAVGWHRKDCMSLLRGVVGLSMLSRLELLCKDLPNRFQPLAKRIRKDMQFIESIPWVLTHGDIIPSNIIIDPLTHHLAGLVDWAEAEPLPFGTCFYGLEEILGEITPTGFHYHADASYLRRLFWIELITLIPELKQDELMRTVKISRDLGVLLWHGIAWDDGAINRVVMEERDEDADEIKRLDAFLDTDVRDGITTEPKHSSRL</sequence>
<gene>
    <name evidence="2" type="ORF">BCIN_10g04080</name>
</gene>
<evidence type="ECO:0000313" key="3">
    <source>
        <dbReference type="Proteomes" id="UP000001798"/>
    </source>
</evidence>
<dbReference type="InterPro" id="IPR011009">
    <property type="entry name" value="Kinase-like_dom_sf"/>
</dbReference>
<accession>A0A384JV51</accession>
<protein>
    <recommendedName>
        <fullName evidence="1">Aminoglycoside phosphotransferase domain-containing protein</fullName>
    </recommendedName>
</protein>
<evidence type="ECO:0000259" key="1">
    <source>
        <dbReference type="Pfam" id="PF01636"/>
    </source>
</evidence>
<keyword evidence="3" id="KW-1185">Reference proteome</keyword>
<dbReference type="Pfam" id="PF01636">
    <property type="entry name" value="APH"/>
    <property type="match status" value="1"/>
</dbReference>
<dbReference type="SUPFAM" id="SSF56112">
    <property type="entry name" value="Protein kinase-like (PK-like)"/>
    <property type="match status" value="1"/>
</dbReference>
<dbReference type="KEGG" id="bfu:BCIN_10g04080"/>
<reference evidence="2 3" key="2">
    <citation type="journal article" date="2012" name="Eukaryot. Cell">
        <title>Genome update of Botrytis cinerea strains B05.10 and T4.</title>
        <authorList>
            <person name="Staats M."/>
            <person name="van Kan J.A."/>
        </authorList>
    </citation>
    <scope>NUCLEOTIDE SEQUENCE [LARGE SCALE GENOMIC DNA]</scope>
    <source>
        <strain evidence="2 3">B05.10</strain>
    </source>
</reference>
<reference evidence="2 3" key="3">
    <citation type="journal article" date="2017" name="Mol. Plant Pathol.">
        <title>A gapless genome sequence of the fungus Botrytis cinerea.</title>
        <authorList>
            <person name="Van Kan J.A."/>
            <person name="Stassen J.H."/>
            <person name="Mosbach A."/>
            <person name="Van Der Lee T.A."/>
            <person name="Faino L."/>
            <person name="Farmer A.D."/>
            <person name="Papasotiriou D.G."/>
            <person name="Zhou S."/>
            <person name="Seidl M.F."/>
            <person name="Cottam E."/>
            <person name="Edel D."/>
            <person name="Hahn M."/>
            <person name="Schwartz D.C."/>
            <person name="Dietrich R.A."/>
            <person name="Widdison S."/>
            <person name="Scalliet G."/>
        </authorList>
    </citation>
    <scope>NUCLEOTIDE SEQUENCE [LARGE SCALE GENOMIC DNA]</scope>
    <source>
        <strain evidence="2 3">B05.10</strain>
    </source>
</reference>